<reference evidence="2 3" key="1">
    <citation type="submission" date="2024-12" db="EMBL/GenBank/DDBJ databases">
        <authorList>
            <person name="Lee Y."/>
        </authorList>
    </citation>
    <scope>NUCLEOTIDE SEQUENCE [LARGE SCALE GENOMIC DNA]</scope>
    <source>
        <strain evidence="2 3">03SUJ4</strain>
    </source>
</reference>
<feature type="compositionally biased region" description="Low complexity" evidence="1">
    <location>
        <begin position="428"/>
        <end position="438"/>
    </location>
</feature>
<comment type="caution">
    <text evidence="2">The sequence shown here is derived from an EMBL/GenBank/DDBJ whole genome shotgun (WGS) entry which is preliminary data.</text>
</comment>
<accession>A0ABW9KJH7</accession>
<sequence length="900" mass="95059">MALAALGALSASAQQGRFDLLGPKIDVHVTRGDRSLPIASVPNLQPGDKLQVHADLPPSQSVHLLLVVAFLRGTTNPPPDKWFTRIETWNKKTRAEGATVTVPPEAEQALMFIAPETGGDFSTLRNAVQGRPGTFVRASQDLNEASFEQSRIERYVQALQRVRPNSPADLLDHSRKLAATLNLKPNDECFKRPADEQLSCLRQSGTSLLLDDGHGQTLAQMITNGDTSNLIGAVQGTPMVANTGAAAYSAYVGTVLDLVRLMTGLHTAHFQYIPAIAFPNEDALNLRLNAAPSFHDPKSVIVIALPAIQKAVPPPLQPQDPGHVSCLLQTRMVLPLNGAPLVFATGFAHDLVLHLDQPGPDGRTDLPLIPDAFEGGLVVAGADERKPLATAAPPARDAQGASPATSSVPASRPALEHQGGPASTPGLGAMHAAAHSGSADDPITINGTIRGYWGFDPFVGLTVPLQQRVGTDWTAAPRTELFAGRTNTLVLRSTGTGCTEQVLVQNDGGTRRLDWHAERDGTPNALDVVLPLEHAAPGGITLQIKQYGNAPMQRVQVTAYSDVTRLRELRLHAGDTFGTLTGTGLQEVQGGTMEGNALQPAEPNGDGTSLRLNLQPDTQDPKSKPKRNFKAGDHGPATLTLRDGRVLTTGYVVDAARPSVTVLNRTATELPGDTGLPLALNDVDALPLHSKVTVALRAGSPSKFSRSEKVEVGTVDGTLHTELTLADGSVVLQDSRTALAFLNPEKAFGASAFGPLQFRVVTAETASDWQPLGTLVRTPTVQQVTCPAHPAHGASAAPATTAASQSQEGSTFAPETPCVLTGANLFLIASISSDASFSKAIEVPEGFAADTLRVPRPADGHTLYLRLRDDPEHAASVTLETATRSTAIGQSIPTSEKRRP</sequence>
<feature type="region of interest" description="Disordered" evidence="1">
    <location>
        <begin position="587"/>
        <end position="637"/>
    </location>
</feature>
<feature type="region of interest" description="Disordered" evidence="1">
    <location>
        <begin position="390"/>
        <end position="438"/>
    </location>
</feature>
<gene>
    <name evidence="2" type="ORF">ACK2TP_09145</name>
</gene>
<dbReference type="EMBL" id="JBJYXY010000001">
    <property type="protein sequence ID" value="MFN2975927.1"/>
    <property type="molecule type" value="Genomic_DNA"/>
</dbReference>
<name>A0ABW9KJH7_9BACT</name>
<dbReference type="Proteomes" id="UP001634747">
    <property type="component" value="Unassembled WGS sequence"/>
</dbReference>
<feature type="compositionally biased region" description="Polar residues" evidence="1">
    <location>
        <begin position="606"/>
        <end position="618"/>
    </location>
</feature>
<feature type="region of interest" description="Disordered" evidence="1">
    <location>
        <begin position="790"/>
        <end position="813"/>
    </location>
</feature>
<proteinExistence type="predicted"/>
<protein>
    <submittedName>
        <fullName evidence="2">Uncharacterized protein</fullName>
    </submittedName>
</protein>
<keyword evidence="3" id="KW-1185">Reference proteome</keyword>
<feature type="region of interest" description="Disordered" evidence="1">
    <location>
        <begin position="877"/>
        <end position="900"/>
    </location>
</feature>
<evidence type="ECO:0000313" key="2">
    <source>
        <dbReference type="EMBL" id="MFN2975927.1"/>
    </source>
</evidence>
<evidence type="ECO:0000256" key="1">
    <source>
        <dbReference type="SAM" id="MobiDB-lite"/>
    </source>
</evidence>
<feature type="compositionally biased region" description="Polar residues" evidence="1">
    <location>
        <begin position="878"/>
        <end position="894"/>
    </location>
</feature>
<organism evidence="2 3">
    <name type="scientific">Terriglobus aquaticus</name>
    <dbReference type="NCBI Taxonomy" id="940139"/>
    <lineage>
        <taxon>Bacteria</taxon>
        <taxon>Pseudomonadati</taxon>
        <taxon>Acidobacteriota</taxon>
        <taxon>Terriglobia</taxon>
        <taxon>Terriglobales</taxon>
        <taxon>Acidobacteriaceae</taxon>
        <taxon>Terriglobus</taxon>
    </lineage>
</organism>
<feature type="compositionally biased region" description="Low complexity" evidence="1">
    <location>
        <begin position="790"/>
        <end position="804"/>
    </location>
</feature>
<dbReference type="RefSeq" id="WP_263412567.1">
    <property type="nucleotide sequence ID" value="NZ_BAABBH010000001.1"/>
</dbReference>
<evidence type="ECO:0000313" key="3">
    <source>
        <dbReference type="Proteomes" id="UP001634747"/>
    </source>
</evidence>